<feature type="transmembrane region" description="Helical" evidence="5">
    <location>
        <begin position="217"/>
        <end position="239"/>
    </location>
</feature>
<feature type="transmembrane region" description="Helical" evidence="5">
    <location>
        <begin position="268"/>
        <end position="289"/>
    </location>
</feature>
<dbReference type="PANTHER" id="PTHR23017">
    <property type="entry name" value="SERPENTINE RECEPTOR, CLASS X"/>
    <property type="match status" value="1"/>
</dbReference>
<sequence>MLRRSSRHMKLRRLKINHVRRYLSGESPKLFEFREDFVFKKARRRRVPGFDVGRSVCLRLRLATCHKKIIKCQKRPSTVLYTFLATTVSSHVQSRNRDHCFISIKRKKTGSAASLVNVIVMVMIIKTSMFHNSFGYICFCHLIADFGAVFPNVFWTGPVTLFNPDESITKGYFAARVGQLSHFFWYESIYCHLLLAINRMMAVTWPLSYRIIFTRRNLMVIISITWLLSMLHTSMYWLYDCSTWYDDKIAVWMYRQTLCTQITSRMTYIFGLSMSGLIVLINTLTLFGLQKQARILKHLYNANAERDDSHSARTKLQIKFYVQGCVSAAILVIALIGFNFLPTPTRTSQVQFVLINSVIWETVQTSNA</sequence>
<feature type="domain" description="G-protein coupled receptors family 1 profile" evidence="6">
    <location>
        <begin position="116"/>
        <end position="368"/>
    </location>
</feature>
<keyword evidence="2 5" id="KW-0812">Transmembrane</keyword>
<dbReference type="PANTHER" id="PTHR23017:SF3">
    <property type="entry name" value="G-PROTEIN COUPLED RECEPTORS FAMILY 1 PROFILE DOMAIN-CONTAINING PROTEIN"/>
    <property type="match status" value="1"/>
</dbReference>
<dbReference type="Gene3D" id="1.20.1070.10">
    <property type="entry name" value="Rhodopsin 7-helix transmembrane proteins"/>
    <property type="match status" value="1"/>
</dbReference>
<dbReference type="Pfam" id="PF10328">
    <property type="entry name" value="7TM_GPCR_Srx"/>
    <property type="match status" value="1"/>
</dbReference>
<dbReference type="PROSITE" id="PS50262">
    <property type="entry name" value="G_PROTEIN_RECEP_F1_2"/>
    <property type="match status" value="1"/>
</dbReference>
<evidence type="ECO:0000259" key="6">
    <source>
        <dbReference type="PROSITE" id="PS50262"/>
    </source>
</evidence>
<organism evidence="7 8">
    <name type="scientific">Cylicocyclus nassatus</name>
    <name type="common">Nematode worm</name>
    <dbReference type="NCBI Taxonomy" id="53992"/>
    <lineage>
        <taxon>Eukaryota</taxon>
        <taxon>Metazoa</taxon>
        <taxon>Ecdysozoa</taxon>
        <taxon>Nematoda</taxon>
        <taxon>Chromadorea</taxon>
        <taxon>Rhabditida</taxon>
        <taxon>Rhabditina</taxon>
        <taxon>Rhabditomorpha</taxon>
        <taxon>Strongyloidea</taxon>
        <taxon>Strongylidae</taxon>
        <taxon>Cylicocyclus</taxon>
    </lineage>
</organism>
<evidence type="ECO:0000313" key="7">
    <source>
        <dbReference type="EMBL" id="CAJ0608123.1"/>
    </source>
</evidence>
<evidence type="ECO:0000256" key="4">
    <source>
        <dbReference type="ARBA" id="ARBA00023136"/>
    </source>
</evidence>
<proteinExistence type="predicted"/>
<dbReference type="InterPro" id="IPR019430">
    <property type="entry name" value="7TM_GPCR_serpentine_rcpt_Srx"/>
</dbReference>
<dbReference type="GO" id="GO:0016020">
    <property type="term" value="C:membrane"/>
    <property type="evidence" value="ECO:0007669"/>
    <property type="project" value="UniProtKB-SubCell"/>
</dbReference>
<accession>A0AA36HDS4</accession>
<gene>
    <name evidence="7" type="ORF">CYNAS_LOCUS20106</name>
</gene>
<comment type="subcellular location">
    <subcellularLocation>
        <location evidence="1">Membrane</location>
    </subcellularLocation>
</comment>
<keyword evidence="3 5" id="KW-1133">Transmembrane helix</keyword>
<evidence type="ECO:0000313" key="8">
    <source>
        <dbReference type="Proteomes" id="UP001176961"/>
    </source>
</evidence>
<feature type="transmembrane region" description="Helical" evidence="5">
    <location>
        <begin position="320"/>
        <end position="341"/>
    </location>
</feature>
<evidence type="ECO:0000256" key="1">
    <source>
        <dbReference type="ARBA" id="ARBA00004370"/>
    </source>
</evidence>
<keyword evidence="4 5" id="KW-0472">Membrane</keyword>
<dbReference type="SUPFAM" id="SSF81321">
    <property type="entry name" value="Family A G protein-coupled receptor-like"/>
    <property type="match status" value="1"/>
</dbReference>
<comment type="caution">
    <text evidence="7">The sequence shown here is derived from an EMBL/GenBank/DDBJ whole genome shotgun (WGS) entry which is preliminary data.</text>
</comment>
<dbReference type="CDD" id="cd00637">
    <property type="entry name" value="7tm_classA_rhodopsin-like"/>
    <property type="match status" value="1"/>
</dbReference>
<protein>
    <recommendedName>
        <fullName evidence="6">G-protein coupled receptors family 1 profile domain-containing protein</fullName>
    </recommendedName>
</protein>
<dbReference type="Proteomes" id="UP001176961">
    <property type="component" value="Unassembled WGS sequence"/>
</dbReference>
<evidence type="ECO:0000256" key="3">
    <source>
        <dbReference type="ARBA" id="ARBA00022989"/>
    </source>
</evidence>
<reference evidence="7" key="1">
    <citation type="submission" date="2023-07" db="EMBL/GenBank/DDBJ databases">
        <authorList>
            <consortium name="CYATHOMIX"/>
        </authorList>
    </citation>
    <scope>NUCLEOTIDE SEQUENCE</scope>
    <source>
        <strain evidence="7">N/A</strain>
    </source>
</reference>
<dbReference type="EMBL" id="CATQJL010000316">
    <property type="protein sequence ID" value="CAJ0608123.1"/>
    <property type="molecule type" value="Genomic_DNA"/>
</dbReference>
<feature type="transmembrane region" description="Helical" evidence="5">
    <location>
        <begin position="133"/>
        <end position="155"/>
    </location>
</feature>
<evidence type="ECO:0000256" key="2">
    <source>
        <dbReference type="ARBA" id="ARBA00022692"/>
    </source>
</evidence>
<feature type="transmembrane region" description="Helical" evidence="5">
    <location>
        <begin position="183"/>
        <end position="205"/>
    </location>
</feature>
<dbReference type="InterPro" id="IPR017452">
    <property type="entry name" value="GPCR_Rhodpsn_7TM"/>
</dbReference>
<keyword evidence="8" id="KW-1185">Reference proteome</keyword>
<evidence type="ECO:0000256" key="5">
    <source>
        <dbReference type="SAM" id="Phobius"/>
    </source>
</evidence>
<dbReference type="AlphaFoldDB" id="A0AA36HDS4"/>
<name>A0AA36HDS4_CYLNA</name>